<dbReference type="Pfam" id="PF12796">
    <property type="entry name" value="Ank_2"/>
    <property type="match status" value="2"/>
</dbReference>
<dbReference type="InterPro" id="IPR027417">
    <property type="entry name" value="P-loop_NTPase"/>
</dbReference>
<evidence type="ECO:0000256" key="1">
    <source>
        <dbReference type="ARBA" id="ARBA00022737"/>
    </source>
</evidence>
<dbReference type="Proteomes" id="UP000813461">
    <property type="component" value="Unassembled WGS sequence"/>
</dbReference>
<dbReference type="PROSITE" id="PS50297">
    <property type="entry name" value="ANK_REP_REGION"/>
    <property type="match status" value="4"/>
</dbReference>
<protein>
    <submittedName>
        <fullName evidence="5">NACHT and ankyrin domain protein</fullName>
    </submittedName>
</protein>
<dbReference type="PROSITE" id="PS50088">
    <property type="entry name" value="ANK_REPEAT"/>
    <property type="match status" value="4"/>
</dbReference>
<dbReference type="InterPro" id="IPR054471">
    <property type="entry name" value="GPIID_WHD"/>
</dbReference>
<organism evidence="5 6">
    <name type="scientific">Paraphoma chrysanthemicola</name>
    <dbReference type="NCBI Taxonomy" id="798071"/>
    <lineage>
        <taxon>Eukaryota</taxon>
        <taxon>Fungi</taxon>
        <taxon>Dikarya</taxon>
        <taxon>Ascomycota</taxon>
        <taxon>Pezizomycotina</taxon>
        <taxon>Dothideomycetes</taxon>
        <taxon>Pleosporomycetidae</taxon>
        <taxon>Pleosporales</taxon>
        <taxon>Pleosporineae</taxon>
        <taxon>Phaeosphaeriaceae</taxon>
        <taxon>Paraphoma</taxon>
    </lineage>
</organism>
<feature type="repeat" description="ANK" evidence="2">
    <location>
        <begin position="622"/>
        <end position="654"/>
    </location>
</feature>
<dbReference type="AlphaFoldDB" id="A0A8K0VRS7"/>
<keyword evidence="2" id="KW-0040">ANK repeat</keyword>
<dbReference type="InterPro" id="IPR002110">
    <property type="entry name" value="Ankyrin_rpt"/>
</dbReference>
<evidence type="ECO:0000259" key="3">
    <source>
        <dbReference type="Pfam" id="PF22939"/>
    </source>
</evidence>
<dbReference type="OrthoDB" id="5418336at2759"/>
<feature type="repeat" description="ANK" evidence="2">
    <location>
        <begin position="685"/>
        <end position="717"/>
    </location>
</feature>
<feature type="repeat" description="ANK" evidence="2">
    <location>
        <begin position="591"/>
        <end position="623"/>
    </location>
</feature>
<feature type="domain" description="GPI inositol-deacylase winged helix" evidence="3">
    <location>
        <begin position="360"/>
        <end position="435"/>
    </location>
</feature>
<evidence type="ECO:0000259" key="4">
    <source>
        <dbReference type="Pfam" id="PF24883"/>
    </source>
</evidence>
<dbReference type="Gene3D" id="3.40.50.300">
    <property type="entry name" value="P-loop containing nucleotide triphosphate hydrolases"/>
    <property type="match status" value="1"/>
</dbReference>
<gene>
    <name evidence="5" type="ORF">FB567DRAFT_261438</name>
</gene>
<name>A0A8K0VRS7_9PLEO</name>
<sequence length="780" mass="88164">MSTAPGQLSIGPVTGSDGAHNLVGVFNGAITIGRQRDEKQNRLRASENCRNALFVSDPYTDRETLISLKGTRVDGTCLWITKHENFLSWLRGRIPLLWISGGPGKGKTMISIFLSQKLEKVENQSMSHELVFFFCSQGDAKRNTALGILRSLIYQILSKSPQLVKHAEEYFVTPERTAQTLSSLDSLWIIFTRSITDPEFPPTRCVIDGLDECDKDTRRQLIAKLLILFDATNPNPSHPTLSTKLRLVVISRSMPELRSCTEIKIDPDNNQSTTDDIGRFVSARVQELCKIEGMTAEVQNHVERTLRTRAQGTFLWVGFAMHELLQQETCSDILDTLSKIPTGLFAIYSRMLSLIPPDRRKLIKDMLDWVTMAMRPLELLELAAAINIKPASNLINEEQSVRDAISACGPFLKIDDEVVTLVHQSARDYLLRETPDDEPVLEAFRIRPSTTHLKIAQACFECILFHNLFRAEHGGELHEQWNNDILIYSGPNVRKHVDSIQPLDGKLDNIAERMFLAQFDKRCQWWVYPWRMSSYDLIRIDMLRYEMGFIEYPPLHMACHLGIVSWIAILLKRTLREPRVKPRLEYKERYRGYRPLAIAAMEGHEKAVEYLIDHGAQVDPGEGWSPLYHAVKRGHSKTVAVLLRRGAKTRGKSIIHAYVFSGAKSMEIWKMLVRHKIDIHERLGHRETSLHTAAMFGSAATVKFLIEQGIETNATDGSIYTALHVAARDDHVSVVEVLLANGADPGAVNVDGETALAIAVRRNNRAVIQVLEDLATNLRK</sequence>
<reference evidence="5" key="1">
    <citation type="journal article" date="2021" name="Nat. Commun.">
        <title>Genetic determinants of endophytism in the Arabidopsis root mycobiome.</title>
        <authorList>
            <person name="Mesny F."/>
            <person name="Miyauchi S."/>
            <person name="Thiergart T."/>
            <person name="Pickel B."/>
            <person name="Atanasova L."/>
            <person name="Karlsson M."/>
            <person name="Huettel B."/>
            <person name="Barry K.W."/>
            <person name="Haridas S."/>
            <person name="Chen C."/>
            <person name="Bauer D."/>
            <person name="Andreopoulos W."/>
            <person name="Pangilinan J."/>
            <person name="LaButti K."/>
            <person name="Riley R."/>
            <person name="Lipzen A."/>
            <person name="Clum A."/>
            <person name="Drula E."/>
            <person name="Henrissat B."/>
            <person name="Kohler A."/>
            <person name="Grigoriev I.V."/>
            <person name="Martin F.M."/>
            <person name="Hacquard S."/>
        </authorList>
    </citation>
    <scope>NUCLEOTIDE SEQUENCE</scope>
    <source>
        <strain evidence="5">MPI-SDFR-AT-0120</strain>
    </source>
</reference>
<comment type="caution">
    <text evidence="5">The sequence shown here is derived from an EMBL/GenBank/DDBJ whole genome shotgun (WGS) entry which is preliminary data.</text>
</comment>
<dbReference type="SUPFAM" id="SSF48403">
    <property type="entry name" value="Ankyrin repeat"/>
    <property type="match status" value="1"/>
</dbReference>
<evidence type="ECO:0000256" key="2">
    <source>
        <dbReference type="PROSITE-ProRule" id="PRU00023"/>
    </source>
</evidence>
<dbReference type="InterPro" id="IPR056884">
    <property type="entry name" value="NPHP3-like_N"/>
</dbReference>
<evidence type="ECO:0000313" key="5">
    <source>
        <dbReference type="EMBL" id="KAH7066499.1"/>
    </source>
</evidence>
<dbReference type="SUPFAM" id="SSF52540">
    <property type="entry name" value="P-loop containing nucleoside triphosphate hydrolases"/>
    <property type="match status" value="1"/>
</dbReference>
<dbReference type="SMART" id="SM00248">
    <property type="entry name" value="ANK"/>
    <property type="match status" value="6"/>
</dbReference>
<dbReference type="PANTHER" id="PTHR10039:SF14">
    <property type="entry name" value="NACHT DOMAIN-CONTAINING PROTEIN"/>
    <property type="match status" value="1"/>
</dbReference>
<accession>A0A8K0VRS7</accession>
<feature type="domain" description="Nephrocystin 3-like N-terminal" evidence="4">
    <location>
        <begin position="75"/>
        <end position="252"/>
    </location>
</feature>
<dbReference type="Pfam" id="PF22939">
    <property type="entry name" value="WHD_GPIID"/>
    <property type="match status" value="1"/>
</dbReference>
<feature type="repeat" description="ANK" evidence="2">
    <location>
        <begin position="718"/>
        <end position="750"/>
    </location>
</feature>
<dbReference type="Pfam" id="PF24883">
    <property type="entry name" value="NPHP3_N"/>
    <property type="match status" value="1"/>
</dbReference>
<dbReference type="PANTHER" id="PTHR10039">
    <property type="entry name" value="AMELOGENIN"/>
    <property type="match status" value="1"/>
</dbReference>
<dbReference type="InterPro" id="IPR036770">
    <property type="entry name" value="Ankyrin_rpt-contain_sf"/>
</dbReference>
<dbReference type="Gene3D" id="1.25.40.20">
    <property type="entry name" value="Ankyrin repeat-containing domain"/>
    <property type="match status" value="3"/>
</dbReference>
<proteinExistence type="predicted"/>
<dbReference type="EMBL" id="JAGMVJ010000039">
    <property type="protein sequence ID" value="KAH7066499.1"/>
    <property type="molecule type" value="Genomic_DNA"/>
</dbReference>
<keyword evidence="1" id="KW-0677">Repeat</keyword>
<evidence type="ECO:0000313" key="6">
    <source>
        <dbReference type="Proteomes" id="UP000813461"/>
    </source>
</evidence>
<keyword evidence="6" id="KW-1185">Reference proteome</keyword>